<feature type="chain" id="PRO_5046968963" evidence="1">
    <location>
        <begin position="30"/>
        <end position="98"/>
    </location>
</feature>
<sequence>MKSNETGSFNKVQFCAALALLVAALQVAATELSIPMDKVERELAEKTEEIFSRKHNACRRAPRDEGVSKPRFPVRIASSMEVSGGGLGYPLGLPLVAR</sequence>
<reference evidence="2 3" key="1">
    <citation type="submission" date="2024-02" db="EMBL/GenBank/DDBJ databases">
        <title>Microbulbifer aestuariivivens NBRC 112533.</title>
        <authorList>
            <person name="Ichikawa N."/>
            <person name="Katano-Makiyama Y."/>
            <person name="Hidaka K."/>
        </authorList>
    </citation>
    <scope>NUCLEOTIDE SEQUENCE [LARGE SCALE GENOMIC DNA]</scope>
    <source>
        <strain evidence="2 3">NBRC 112533</strain>
    </source>
</reference>
<keyword evidence="1" id="KW-0732">Signal</keyword>
<dbReference type="EMBL" id="BAABRT010000006">
    <property type="protein sequence ID" value="GAA5524461.1"/>
    <property type="molecule type" value="Genomic_DNA"/>
</dbReference>
<feature type="signal peptide" evidence="1">
    <location>
        <begin position="1"/>
        <end position="29"/>
    </location>
</feature>
<evidence type="ECO:0000256" key="1">
    <source>
        <dbReference type="SAM" id="SignalP"/>
    </source>
</evidence>
<protein>
    <submittedName>
        <fullName evidence="2">Uncharacterized protein</fullName>
    </submittedName>
</protein>
<keyword evidence="3" id="KW-1185">Reference proteome</keyword>
<dbReference type="RefSeq" id="WP_345549450.1">
    <property type="nucleotide sequence ID" value="NZ_BAABRT010000006.1"/>
</dbReference>
<organism evidence="2 3">
    <name type="scientific">Microbulbifer aestuariivivens</name>
    <dbReference type="NCBI Taxonomy" id="1908308"/>
    <lineage>
        <taxon>Bacteria</taxon>
        <taxon>Pseudomonadati</taxon>
        <taxon>Pseudomonadota</taxon>
        <taxon>Gammaproteobacteria</taxon>
        <taxon>Cellvibrionales</taxon>
        <taxon>Microbulbiferaceae</taxon>
        <taxon>Microbulbifer</taxon>
    </lineage>
</organism>
<evidence type="ECO:0000313" key="3">
    <source>
        <dbReference type="Proteomes" id="UP001408594"/>
    </source>
</evidence>
<dbReference type="Proteomes" id="UP001408594">
    <property type="component" value="Unassembled WGS sequence"/>
</dbReference>
<comment type="caution">
    <text evidence="2">The sequence shown here is derived from an EMBL/GenBank/DDBJ whole genome shotgun (WGS) entry which is preliminary data.</text>
</comment>
<name>A0ABP9WMM2_9GAMM</name>
<proteinExistence type="predicted"/>
<accession>A0ABP9WMM2</accession>
<evidence type="ECO:0000313" key="2">
    <source>
        <dbReference type="EMBL" id="GAA5524461.1"/>
    </source>
</evidence>
<gene>
    <name evidence="2" type="ORF">Maes01_01018</name>
</gene>